<sequence length="134" mass="15343">MDIDIADEANNDVTDEEPRLYYANVEQFVTQMLAQQYRRPVDLAGRGNTFTWCSRWWLHAEAVSRLTALWRAWEASRLDPTTGMIVWWRDHADATMRVLFAQDGPFAGCTPREHKPTGIPLPLTPPPAGLFELD</sequence>
<dbReference type="EMBL" id="JAROKN010000010">
    <property type="protein sequence ID" value="MDF9277435.1"/>
    <property type="molecule type" value="Genomic_DNA"/>
</dbReference>
<organism evidence="1 2">
    <name type="scientific">Arthrobacter vasquezii</name>
    <dbReference type="NCBI Taxonomy" id="2977629"/>
    <lineage>
        <taxon>Bacteria</taxon>
        <taxon>Bacillati</taxon>
        <taxon>Actinomycetota</taxon>
        <taxon>Actinomycetes</taxon>
        <taxon>Micrococcales</taxon>
        <taxon>Micrococcaceae</taxon>
        <taxon>Arthrobacter</taxon>
    </lineage>
</organism>
<dbReference type="Pfam" id="PF16259">
    <property type="entry name" value="DUF4913"/>
    <property type="match status" value="1"/>
</dbReference>
<name>A0ABT6CTP0_9MICC</name>
<comment type="caution">
    <text evidence="1">The sequence shown here is derived from an EMBL/GenBank/DDBJ whole genome shotgun (WGS) entry which is preliminary data.</text>
</comment>
<protein>
    <submittedName>
        <fullName evidence="1">DUF4913 domain-containing protein</fullName>
    </submittedName>
</protein>
<evidence type="ECO:0000313" key="1">
    <source>
        <dbReference type="EMBL" id="MDF9277435.1"/>
    </source>
</evidence>
<proteinExistence type="predicted"/>
<accession>A0ABT6CTP0</accession>
<keyword evidence="2" id="KW-1185">Reference proteome</keyword>
<gene>
    <name evidence="1" type="ORF">P4U43_06465</name>
</gene>
<reference evidence="1 2" key="1">
    <citation type="journal article" date="2023" name="Int. J. Syst. Evol. Microbiol.">
        <title>Arthrobacter vasquezii sp. nov., isolated from a soil sample from Union Glacier, Antarctica.</title>
        <authorList>
            <person name="Valenzuela-Ibaceta F."/>
            <person name="Carrasco V."/>
            <person name="Lagos-Moraga S."/>
            <person name="Dietz-Vargas C."/>
            <person name="Navarro C.A."/>
            <person name="Perez-Donoso J.M."/>
        </authorList>
    </citation>
    <scope>NUCLEOTIDE SEQUENCE [LARGE SCALE GENOMIC DNA]</scope>
    <source>
        <strain evidence="1 2">EH-1B-1</strain>
    </source>
</reference>
<dbReference type="RefSeq" id="WP_277357986.1">
    <property type="nucleotide sequence ID" value="NZ_JAROKN010000010.1"/>
</dbReference>
<dbReference type="InterPro" id="IPR032584">
    <property type="entry name" value="DUF4913"/>
</dbReference>
<evidence type="ECO:0000313" key="2">
    <source>
        <dbReference type="Proteomes" id="UP001220456"/>
    </source>
</evidence>
<dbReference type="Proteomes" id="UP001220456">
    <property type="component" value="Unassembled WGS sequence"/>
</dbReference>